<evidence type="ECO:0000313" key="1">
    <source>
        <dbReference type="EMBL" id="MEW9502583.1"/>
    </source>
</evidence>
<proteinExistence type="predicted"/>
<keyword evidence="2" id="KW-1185">Reference proteome</keyword>
<protein>
    <submittedName>
        <fullName evidence="1">Transcriptional regulator</fullName>
    </submittedName>
</protein>
<dbReference type="Proteomes" id="UP001556040">
    <property type="component" value="Unassembled WGS sequence"/>
</dbReference>
<accession>A0ABV3Q6Z7</accession>
<evidence type="ECO:0000313" key="2">
    <source>
        <dbReference type="Proteomes" id="UP001556040"/>
    </source>
</evidence>
<organism evidence="1 2">
    <name type="scientific">Jeotgalibacillus marinus</name>
    <dbReference type="NCBI Taxonomy" id="86667"/>
    <lineage>
        <taxon>Bacteria</taxon>
        <taxon>Bacillati</taxon>
        <taxon>Bacillota</taxon>
        <taxon>Bacilli</taxon>
        <taxon>Bacillales</taxon>
        <taxon>Caryophanaceae</taxon>
        <taxon>Jeotgalibacillus</taxon>
    </lineage>
</organism>
<sequence length="74" mass="8686">MFVLGKPRSKFGFFLDKRSITVVEFSKESGVTRKTLGKACNERDYIPRQDVMKKILKTVRKVDHNAKMSDFWNM</sequence>
<dbReference type="RefSeq" id="WP_367780075.1">
    <property type="nucleotide sequence ID" value="NZ_JBFMIA010000012.1"/>
</dbReference>
<comment type="caution">
    <text evidence="1">The sequence shown here is derived from an EMBL/GenBank/DDBJ whole genome shotgun (WGS) entry which is preliminary data.</text>
</comment>
<name>A0ABV3Q6Z7_9BACL</name>
<gene>
    <name evidence="1" type="ORF">AB1471_12370</name>
</gene>
<dbReference type="EMBL" id="JBFMIA010000012">
    <property type="protein sequence ID" value="MEW9502583.1"/>
    <property type="molecule type" value="Genomic_DNA"/>
</dbReference>
<reference evidence="1 2" key="1">
    <citation type="journal article" date="1979" name="Int. J. Syst. Evol. Microbiol.">
        <title>Bacillus globisporus subsp. marinus subsp. nov.</title>
        <authorList>
            <person name="Liu H."/>
        </authorList>
    </citation>
    <scope>NUCLEOTIDE SEQUENCE [LARGE SCALE GENOMIC DNA]</scope>
    <source>
        <strain evidence="1 2">DSM 1297</strain>
    </source>
</reference>